<name>A0A9D3T3L4_MEGAT</name>
<dbReference type="CDD" id="cd19756">
    <property type="entry name" value="Bbox2"/>
    <property type="match status" value="1"/>
</dbReference>
<dbReference type="InterPro" id="IPR000315">
    <property type="entry name" value="Znf_B-box"/>
</dbReference>
<dbReference type="CDD" id="cd12893">
    <property type="entry name" value="SPRY_PRY_TRIM35"/>
    <property type="match status" value="1"/>
</dbReference>
<evidence type="ECO:0000256" key="5">
    <source>
        <dbReference type="SAM" id="Coils"/>
    </source>
</evidence>
<dbReference type="InterPro" id="IPR003877">
    <property type="entry name" value="SPRY_dom"/>
</dbReference>
<dbReference type="SMART" id="SM00184">
    <property type="entry name" value="RING"/>
    <property type="match status" value="1"/>
</dbReference>
<evidence type="ECO:0000259" key="8">
    <source>
        <dbReference type="PROSITE" id="PS50188"/>
    </source>
</evidence>
<dbReference type="SMART" id="SM00449">
    <property type="entry name" value="SPRY"/>
    <property type="match status" value="1"/>
</dbReference>
<dbReference type="SUPFAM" id="SSF49899">
    <property type="entry name" value="Concanavalin A-like lectins/glucanases"/>
    <property type="match status" value="1"/>
</dbReference>
<dbReference type="PRINTS" id="PR01407">
    <property type="entry name" value="BUTYPHLNCDUF"/>
</dbReference>
<reference evidence="9" key="1">
    <citation type="submission" date="2021-01" db="EMBL/GenBank/DDBJ databases">
        <authorList>
            <person name="Zahm M."/>
            <person name="Roques C."/>
            <person name="Cabau C."/>
            <person name="Klopp C."/>
            <person name="Donnadieu C."/>
            <person name="Jouanno E."/>
            <person name="Lampietro C."/>
            <person name="Louis A."/>
            <person name="Herpin A."/>
            <person name="Echchiki A."/>
            <person name="Berthelot C."/>
            <person name="Parey E."/>
            <person name="Roest-Crollius H."/>
            <person name="Braasch I."/>
            <person name="Postlethwait J."/>
            <person name="Bobe J."/>
            <person name="Montfort J."/>
            <person name="Bouchez O."/>
            <person name="Begum T."/>
            <person name="Mejri S."/>
            <person name="Adams A."/>
            <person name="Chen W.-J."/>
            <person name="Guiguen Y."/>
        </authorList>
    </citation>
    <scope>NUCLEOTIDE SEQUENCE</scope>
    <source>
        <strain evidence="9">YG-15Mar2019-1</strain>
        <tissue evidence="9">Brain</tissue>
    </source>
</reference>
<dbReference type="InterPro" id="IPR017907">
    <property type="entry name" value="Znf_RING_CS"/>
</dbReference>
<keyword evidence="5" id="KW-0175">Coiled coil</keyword>
<dbReference type="Pfam" id="PF00643">
    <property type="entry name" value="zf-B_box"/>
    <property type="match status" value="1"/>
</dbReference>
<dbReference type="InterPro" id="IPR001841">
    <property type="entry name" value="Znf_RING"/>
</dbReference>
<dbReference type="PROSITE" id="PS50188">
    <property type="entry name" value="B302_SPRY"/>
    <property type="match status" value="1"/>
</dbReference>
<feature type="domain" description="RING-type" evidence="6">
    <location>
        <begin position="41"/>
        <end position="81"/>
    </location>
</feature>
<dbReference type="Pfam" id="PF13445">
    <property type="entry name" value="zf-RING_UBOX"/>
    <property type="match status" value="1"/>
</dbReference>
<gene>
    <name evidence="9" type="ORF">MATL_G00127010</name>
</gene>
<dbReference type="AlphaFoldDB" id="A0A9D3T3L4"/>
<dbReference type="Pfam" id="PF25600">
    <property type="entry name" value="TRIM_CC"/>
    <property type="match status" value="1"/>
</dbReference>
<dbReference type="PROSITE" id="PS00518">
    <property type="entry name" value="ZF_RING_1"/>
    <property type="match status" value="1"/>
</dbReference>
<sequence length="494" mass="56228">MSETVEKAKVKASVDEDEMAECSSGAKVAERPSLLEEDLTCAVCRDLYREPVLLTCSHSFCKGCLEHSWQLKGIRECPVCRKRCDGEQPIPNRALRNTCESFQREKGWRVPATSETLCGLHRREMVLYCVKDEEPVCVDCVTLHRGHELGPLEREVPCCKDELNVKLNILDDKLDSFKRMKQKYNATIEYIQSQAQLTEKQMKMEFEKLHQFLNEEESSRIAALREEEEQKNQMMRERISSLNRDITALAELIQSIRREMGSEDVTFLQNFQSLKRRAQWTASDPQCVPGALINVAKHLGALSYKVWEKMQSHITCLPVVMDPNTSSPWLCMTPDMAGVYASAERQLIPDNPERFDPCVFVLGSEGFSSGRHRWDVQVGDNPKWILGVCKESVARKRKFTVTAAGGVWTIGLSKGVYNALTSPRTPLPLERRLDKVRVKLNMEKGEVSFWDPVEKKHICTFTDKFTERVFPLFGPGLHNTPMAVLPAKLSVNLA</sequence>
<dbReference type="SMART" id="SM00336">
    <property type="entry name" value="BBOX"/>
    <property type="match status" value="1"/>
</dbReference>
<dbReference type="Pfam" id="PF13765">
    <property type="entry name" value="PRY"/>
    <property type="match status" value="1"/>
</dbReference>
<dbReference type="Gene3D" id="2.60.120.920">
    <property type="match status" value="1"/>
</dbReference>
<accession>A0A9D3T3L4</accession>
<evidence type="ECO:0008006" key="11">
    <source>
        <dbReference type="Google" id="ProtNLM"/>
    </source>
</evidence>
<dbReference type="GO" id="GO:0008270">
    <property type="term" value="F:zinc ion binding"/>
    <property type="evidence" value="ECO:0007669"/>
    <property type="project" value="UniProtKB-KW"/>
</dbReference>
<dbReference type="InterPro" id="IPR006574">
    <property type="entry name" value="PRY"/>
</dbReference>
<evidence type="ECO:0000259" key="6">
    <source>
        <dbReference type="PROSITE" id="PS50089"/>
    </source>
</evidence>
<evidence type="ECO:0000256" key="1">
    <source>
        <dbReference type="ARBA" id="ARBA00022723"/>
    </source>
</evidence>
<comment type="caution">
    <text evidence="9">The sequence shown here is derived from an EMBL/GenBank/DDBJ whole genome shotgun (WGS) entry which is preliminary data.</text>
</comment>
<dbReference type="EMBL" id="JAFDVH010000010">
    <property type="protein sequence ID" value="KAG7469250.1"/>
    <property type="molecule type" value="Genomic_DNA"/>
</dbReference>
<feature type="domain" description="B box-type" evidence="7">
    <location>
        <begin position="113"/>
        <end position="152"/>
    </location>
</feature>
<evidence type="ECO:0000256" key="4">
    <source>
        <dbReference type="PROSITE-ProRule" id="PRU00024"/>
    </source>
</evidence>
<dbReference type="SUPFAM" id="SSF57850">
    <property type="entry name" value="RING/U-box"/>
    <property type="match status" value="1"/>
</dbReference>
<dbReference type="InterPro" id="IPR001870">
    <property type="entry name" value="B30.2/SPRY"/>
</dbReference>
<feature type="domain" description="B30.2/SPRY" evidence="8">
    <location>
        <begin position="299"/>
        <end position="491"/>
    </location>
</feature>
<dbReference type="SMART" id="SM00589">
    <property type="entry name" value="PRY"/>
    <property type="match status" value="1"/>
</dbReference>
<dbReference type="InterPro" id="IPR013320">
    <property type="entry name" value="ConA-like_dom_sf"/>
</dbReference>
<keyword evidence="1" id="KW-0479">Metal-binding</keyword>
<proteinExistence type="predicted"/>
<dbReference type="Pfam" id="PF00622">
    <property type="entry name" value="SPRY"/>
    <property type="match status" value="1"/>
</dbReference>
<evidence type="ECO:0000313" key="9">
    <source>
        <dbReference type="EMBL" id="KAG7469250.1"/>
    </source>
</evidence>
<dbReference type="InterPro" id="IPR043136">
    <property type="entry name" value="B30.2/SPRY_sf"/>
</dbReference>
<dbReference type="InterPro" id="IPR013083">
    <property type="entry name" value="Znf_RING/FYVE/PHD"/>
</dbReference>
<organism evidence="9 10">
    <name type="scientific">Megalops atlanticus</name>
    <name type="common">Tarpon</name>
    <name type="synonym">Clupea gigantea</name>
    <dbReference type="NCBI Taxonomy" id="7932"/>
    <lineage>
        <taxon>Eukaryota</taxon>
        <taxon>Metazoa</taxon>
        <taxon>Chordata</taxon>
        <taxon>Craniata</taxon>
        <taxon>Vertebrata</taxon>
        <taxon>Euteleostomi</taxon>
        <taxon>Actinopterygii</taxon>
        <taxon>Neopterygii</taxon>
        <taxon>Teleostei</taxon>
        <taxon>Elopiformes</taxon>
        <taxon>Megalopidae</taxon>
        <taxon>Megalops</taxon>
    </lineage>
</organism>
<dbReference type="Proteomes" id="UP001046870">
    <property type="component" value="Chromosome 10"/>
</dbReference>
<keyword evidence="10" id="KW-1185">Reference proteome</keyword>
<dbReference type="FunFam" id="2.60.120.920:FF:000004">
    <property type="entry name" value="Butyrophilin subfamily 1 member A1"/>
    <property type="match status" value="1"/>
</dbReference>
<evidence type="ECO:0000313" key="10">
    <source>
        <dbReference type="Proteomes" id="UP001046870"/>
    </source>
</evidence>
<dbReference type="InterPro" id="IPR003879">
    <property type="entry name" value="Butyrophylin_SPRY"/>
</dbReference>
<protein>
    <recommendedName>
        <fullName evidence="11">Zinc-binding protein A33-like</fullName>
    </recommendedName>
</protein>
<keyword evidence="2 4" id="KW-0863">Zinc-finger</keyword>
<dbReference type="Gene3D" id="3.30.40.10">
    <property type="entry name" value="Zinc/RING finger domain, C3HC4 (zinc finger)"/>
    <property type="match status" value="1"/>
</dbReference>
<feature type="coiled-coil region" evidence="5">
    <location>
        <begin position="214"/>
        <end position="259"/>
    </location>
</feature>
<keyword evidence="3" id="KW-0862">Zinc</keyword>
<dbReference type="Gene3D" id="3.30.160.60">
    <property type="entry name" value="Classic Zinc Finger"/>
    <property type="match status" value="1"/>
</dbReference>
<dbReference type="InterPro" id="IPR058030">
    <property type="entry name" value="TRIM8/14/16/25/29/45/65_CC"/>
</dbReference>
<evidence type="ECO:0000256" key="3">
    <source>
        <dbReference type="ARBA" id="ARBA00022833"/>
    </source>
</evidence>
<dbReference type="InterPro" id="IPR027370">
    <property type="entry name" value="Znf-RING_euk"/>
</dbReference>
<evidence type="ECO:0000259" key="7">
    <source>
        <dbReference type="PROSITE" id="PS50119"/>
    </source>
</evidence>
<dbReference type="OrthoDB" id="6105938at2759"/>
<dbReference type="InterPro" id="IPR050143">
    <property type="entry name" value="TRIM/RBCC"/>
</dbReference>
<evidence type="ECO:0000256" key="2">
    <source>
        <dbReference type="ARBA" id="ARBA00022771"/>
    </source>
</evidence>
<dbReference type="SUPFAM" id="SSF57845">
    <property type="entry name" value="B-box zinc-binding domain"/>
    <property type="match status" value="1"/>
</dbReference>
<dbReference type="PANTHER" id="PTHR24103">
    <property type="entry name" value="E3 UBIQUITIN-PROTEIN LIGASE TRIM"/>
    <property type="match status" value="1"/>
</dbReference>
<dbReference type="PROSITE" id="PS50119">
    <property type="entry name" value="ZF_BBOX"/>
    <property type="match status" value="1"/>
</dbReference>
<dbReference type="PROSITE" id="PS50089">
    <property type="entry name" value="ZF_RING_2"/>
    <property type="match status" value="1"/>
</dbReference>